<organism evidence="1 2">
    <name type="scientific">Spirosoma oryzae</name>
    <dbReference type="NCBI Taxonomy" id="1469603"/>
    <lineage>
        <taxon>Bacteria</taxon>
        <taxon>Pseudomonadati</taxon>
        <taxon>Bacteroidota</taxon>
        <taxon>Cytophagia</taxon>
        <taxon>Cytophagales</taxon>
        <taxon>Cytophagaceae</taxon>
        <taxon>Spirosoma</taxon>
    </lineage>
</organism>
<dbReference type="PANTHER" id="PTHR47197:SF3">
    <property type="entry name" value="DIHYDRO-HEME D1 DEHYDROGENASE"/>
    <property type="match status" value="1"/>
</dbReference>
<dbReference type="RefSeq" id="WP_106139144.1">
    <property type="nucleotide sequence ID" value="NZ_PVTE01000015.1"/>
</dbReference>
<dbReference type="Proteomes" id="UP000238375">
    <property type="component" value="Unassembled WGS sequence"/>
</dbReference>
<protein>
    <submittedName>
        <fullName evidence="1">YVTN family beta-propeller protein</fullName>
    </submittedName>
</protein>
<dbReference type="OrthoDB" id="9803927at2"/>
<dbReference type="Gene3D" id="2.130.10.10">
    <property type="entry name" value="YVTN repeat-like/Quinoprotein amine dehydrogenase"/>
    <property type="match status" value="4"/>
</dbReference>
<keyword evidence="2" id="KW-1185">Reference proteome</keyword>
<dbReference type="InterPro" id="IPR011048">
    <property type="entry name" value="Haem_d1_sf"/>
</dbReference>
<dbReference type="EMBL" id="PVTE01000015">
    <property type="protein sequence ID" value="PRY35006.1"/>
    <property type="molecule type" value="Genomic_DNA"/>
</dbReference>
<dbReference type="InterPro" id="IPR051200">
    <property type="entry name" value="Host-pathogen_enzymatic-act"/>
</dbReference>
<proteinExistence type="predicted"/>
<name>A0A2T0SNP1_9BACT</name>
<dbReference type="Pfam" id="PF16819">
    <property type="entry name" value="DUF5074"/>
    <property type="match status" value="1"/>
</dbReference>
<comment type="caution">
    <text evidence="1">The sequence shown here is derived from an EMBL/GenBank/DDBJ whole genome shotgun (WGS) entry which is preliminary data.</text>
</comment>
<dbReference type="SUPFAM" id="SSF51004">
    <property type="entry name" value="C-terminal (heme d1) domain of cytochrome cd1-nitrite reductase"/>
    <property type="match status" value="1"/>
</dbReference>
<evidence type="ECO:0000313" key="2">
    <source>
        <dbReference type="Proteomes" id="UP000238375"/>
    </source>
</evidence>
<accession>A0A2T0SNP1</accession>
<reference evidence="1 2" key="1">
    <citation type="submission" date="2018-03" db="EMBL/GenBank/DDBJ databases">
        <title>Genomic Encyclopedia of Archaeal and Bacterial Type Strains, Phase II (KMG-II): from individual species to whole genera.</title>
        <authorList>
            <person name="Goeker M."/>
        </authorList>
    </citation>
    <scope>NUCLEOTIDE SEQUENCE [LARGE SCALE GENOMIC DNA]</scope>
    <source>
        <strain evidence="1 2">DSM 28354</strain>
    </source>
</reference>
<dbReference type="PANTHER" id="PTHR47197">
    <property type="entry name" value="PROTEIN NIRF"/>
    <property type="match status" value="1"/>
</dbReference>
<dbReference type="AlphaFoldDB" id="A0A2T0SNP1"/>
<dbReference type="InterPro" id="IPR031815">
    <property type="entry name" value="DUF5074"/>
</dbReference>
<sequence length="377" mass="39858">MNNRITYGLSLRRTSSVWSLATAFPFLALWGCNSHDMSSMQPTVGAAELNINYPAAYVVNAEGNSLSVIDLSSQQVKETISFGEASGGHGSMNTVDMVMWPHHIYLSPDGSRLGVGVPGMDLSAGHAGGTSGMKGRVLVVDPKTGATSINQQTPVMNHNAVFSPDGSEIWTSQMDEAGKVLVYNASTMALKNTIIVGMEPAEVTMSANGQYAFVANGMSNTVSVIRVSDKAVVKTIPVGDDPVGAWPGADGRMYVDNEKGQSISVIDVNTLAVVETVKLGFTPGYAAYHPTRNELWVSQAGTGTKVAIFERMNGAWMKMGEVQTGLDAHAVTFTKDAATAYVTNQGAATVSVVDVAKRTKTKDIAVGNKPNGIVLKY</sequence>
<dbReference type="NCBIfam" id="TIGR02276">
    <property type="entry name" value="beta_rpt_yvtn"/>
    <property type="match status" value="2"/>
</dbReference>
<evidence type="ECO:0000313" key="1">
    <source>
        <dbReference type="EMBL" id="PRY35006.1"/>
    </source>
</evidence>
<dbReference type="InterPro" id="IPR011964">
    <property type="entry name" value="YVTN_b-propeller_repeat"/>
</dbReference>
<gene>
    <name evidence="1" type="ORF">CLV58_11589</name>
</gene>
<dbReference type="InterPro" id="IPR015943">
    <property type="entry name" value="WD40/YVTN_repeat-like_dom_sf"/>
</dbReference>